<dbReference type="AlphaFoldDB" id="A0ABC9C3T1"/>
<dbReference type="Pfam" id="PF08268">
    <property type="entry name" value="FBA_3"/>
    <property type="match status" value="1"/>
</dbReference>
<dbReference type="PROSITE" id="PS50181">
    <property type="entry name" value="FBOX"/>
    <property type="match status" value="1"/>
</dbReference>
<dbReference type="Proteomes" id="UP001497457">
    <property type="component" value="Chromosome 28b"/>
</dbReference>
<evidence type="ECO:0000259" key="1">
    <source>
        <dbReference type="PROSITE" id="PS50181"/>
    </source>
</evidence>
<protein>
    <recommendedName>
        <fullName evidence="1">F-box domain-containing protein</fullName>
    </recommendedName>
</protein>
<dbReference type="Gene3D" id="1.20.1280.50">
    <property type="match status" value="1"/>
</dbReference>
<feature type="domain" description="F-box" evidence="1">
    <location>
        <begin position="12"/>
        <end position="55"/>
    </location>
</feature>
<accession>A0ABC9C3T1</accession>
<keyword evidence="3" id="KW-1185">Reference proteome</keyword>
<gene>
    <name evidence="2" type="ORF">URODEC1_LOCUS71280</name>
</gene>
<dbReference type="PANTHER" id="PTHR31111:SF133">
    <property type="entry name" value="OS07G0196600 PROTEIN"/>
    <property type="match status" value="1"/>
</dbReference>
<reference evidence="3" key="1">
    <citation type="submission" date="2024-06" db="EMBL/GenBank/DDBJ databases">
        <authorList>
            <person name="Ryan C."/>
        </authorList>
    </citation>
    <scope>NUCLEOTIDE SEQUENCE [LARGE SCALE GENOMIC DNA]</scope>
</reference>
<dbReference type="InterPro" id="IPR017451">
    <property type="entry name" value="F-box-assoc_interact_dom"/>
</dbReference>
<dbReference type="SMART" id="SM00256">
    <property type="entry name" value="FBOX"/>
    <property type="match status" value="1"/>
</dbReference>
<dbReference type="InterPro" id="IPR036047">
    <property type="entry name" value="F-box-like_dom_sf"/>
</dbReference>
<dbReference type="PANTHER" id="PTHR31111">
    <property type="entry name" value="BNAA05G37150D PROTEIN-RELATED"/>
    <property type="match status" value="1"/>
</dbReference>
<evidence type="ECO:0000313" key="2">
    <source>
        <dbReference type="EMBL" id="CAL5013197.1"/>
    </source>
</evidence>
<dbReference type="EMBL" id="OZ075138">
    <property type="protein sequence ID" value="CAL5013197.1"/>
    <property type="molecule type" value="Genomic_DNA"/>
</dbReference>
<dbReference type="SUPFAM" id="SSF81383">
    <property type="entry name" value="F-box domain"/>
    <property type="match status" value="1"/>
</dbReference>
<name>A0ABC9C3T1_9POAL</name>
<proteinExistence type="predicted"/>
<organism evidence="2 3">
    <name type="scientific">Urochloa decumbens</name>
    <dbReference type="NCBI Taxonomy" id="240449"/>
    <lineage>
        <taxon>Eukaryota</taxon>
        <taxon>Viridiplantae</taxon>
        <taxon>Streptophyta</taxon>
        <taxon>Embryophyta</taxon>
        <taxon>Tracheophyta</taxon>
        <taxon>Spermatophyta</taxon>
        <taxon>Magnoliopsida</taxon>
        <taxon>Liliopsida</taxon>
        <taxon>Poales</taxon>
        <taxon>Poaceae</taxon>
        <taxon>PACMAD clade</taxon>
        <taxon>Panicoideae</taxon>
        <taxon>Panicodae</taxon>
        <taxon>Paniceae</taxon>
        <taxon>Melinidinae</taxon>
        <taxon>Urochloa</taxon>
    </lineage>
</organism>
<dbReference type="InterPro" id="IPR013187">
    <property type="entry name" value="F-box-assoc_dom_typ3"/>
</dbReference>
<dbReference type="InterPro" id="IPR001810">
    <property type="entry name" value="F-box_dom"/>
</dbReference>
<dbReference type="Pfam" id="PF00646">
    <property type="entry name" value="F-box"/>
    <property type="match status" value="1"/>
</dbReference>
<evidence type="ECO:0000313" key="3">
    <source>
        <dbReference type="Proteomes" id="UP001497457"/>
    </source>
</evidence>
<dbReference type="NCBIfam" id="TIGR01640">
    <property type="entry name" value="F_box_assoc_1"/>
    <property type="match status" value="1"/>
</dbReference>
<reference evidence="2 3" key="2">
    <citation type="submission" date="2024-10" db="EMBL/GenBank/DDBJ databases">
        <authorList>
            <person name="Ryan C."/>
        </authorList>
    </citation>
    <scope>NUCLEOTIDE SEQUENCE [LARGE SCALE GENOMIC DNA]</scope>
</reference>
<sequence length="418" mass="46604">MAEADNDDGFILPTDAFVEVLLRLPTSSRRRFRLVSKRWRDLINERTPERLVRTKILAFFSEAGASRAVVLADDDQQDGGDEQEWRFRSSCIDCRTYEYGAVVRLVGTCNGLLCLRDYLPLPCHRIGPTIAVVNPVTGEESAAIPCPPESLSWDYHGGYRRVVEFSFGYHPTTGKYKVVRVSCTSEPPNKRLEIDSVQVLTLEGKSEWRAVPVPVLAMDTSYHDTGGVVTVDGSTYWLNARADHVAALDLGDDDERVASFAAPPCLEVLQVPTCQLTTVHGRLGVLVTRRQPAMTEAAKVNVWVLESGGGGGRRRPPPRWSRRWSILQPIAAWQGRWVMSPHFTHGEYVLSKQEENKAWSARERCLYGRKVGDLASGSGKDAELWPLEGAEEIIMRTGDYDGGVVTFPYVETTEPLPI</sequence>